<feature type="compositionally biased region" description="Low complexity" evidence="8">
    <location>
        <begin position="725"/>
        <end position="747"/>
    </location>
</feature>
<evidence type="ECO:0000256" key="4">
    <source>
        <dbReference type="ARBA" id="ARBA00022777"/>
    </source>
</evidence>
<keyword evidence="4" id="KW-0418">Kinase</keyword>
<dbReference type="PROSITE" id="PS50042">
    <property type="entry name" value="CNMP_BINDING_3"/>
    <property type="match status" value="2"/>
</dbReference>
<dbReference type="GO" id="GO:0005737">
    <property type="term" value="C:cytoplasm"/>
    <property type="evidence" value="ECO:0007669"/>
    <property type="project" value="TreeGrafter"/>
</dbReference>
<evidence type="ECO:0000256" key="8">
    <source>
        <dbReference type="SAM" id="MobiDB-lite"/>
    </source>
</evidence>
<feature type="compositionally biased region" description="Basic and acidic residues" evidence="8">
    <location>
        <begin position="1359"/>
        <end position="1391"/>
    </location>
</feature>
<evidence type="ECO:0000256" key="2">
    <source>
        <dbReference type="ARBA" id="ARBA00022679"/>
    </source>
</evidence>
<dbReference type="InterPro" id="IPR008271">
    <property type="entry name" value="Ser/Thr_kinase_AS"/>
</dbReference>
<feature type="compositionally biased region" description="Low complexity" evidence="8">
    <location>
        <begin position="994"/>
        <end position="1030"/>
    </location>
</feature>
<feature type="region of interest" description="Disordered" evidence="8">
    <location>
        <begin position="1"/>
        <end position="76"/>
    </location>
</feature>
<feature type="compositionally biased region" description="Low complexity" evidence="8">
    <location>
        <begin position="1238"/>
        <end position="1251"/>
    </location>
</feature>
<name>A0A835W2I3_CHLIN</name>
<dbReference type="InterPro" id="IPR011009">
    <property type="entry name" value="Kinase-like_dom_sf"/>
</dbReference>
<keyword evidence="5 7" id="KW-0067">ATP-binding</keyword>
<dbReference type="PROSITE" id="PS50011">
    <property type="entry name" value="PROTEIN_KINASE_DOM"/>
    <property type="match status" value="1"/>
</dbReference>
<feature type="domain" description="Protein kinase" evidence="9">
    <location>
        <begin position="130"/>
        <end position="431"/>
    </location>
</feature>
<feature type="compositionally biased region" description="Basic and acidic residues" evidence="8">
    <location>
        <begin position="614"/>
        <end position="625"/>
    </location>
</feature>
<dbReference type="InterPro" id="IPR017441">
    <property type="entry name" value="Protein_kinase_ATP_BS"/>
</dbReference>
<feature type="compositionally biased region" description="Basic and acidic residues" evidence="8">
    <location>
        <begin position="457"/>
        <end position="467"/>
    </location>
</feature>
<dbReference type="GO" id="GO:0004674">
    <property type="term" value="F:protein serine/threonine kinase activity"/>
    <property type="evidence" value="ECO:0007669"/>
    <property type="project" value="TreeGrafter"/>
</dbReference>
<feature type="binding site" evidence="7">
    <location>
        <position position="159"/>
    </location>
    <ligand>
        <name>ATP</name>
        <dbReference type="ChEBI" id="CHEBI:30616"/>
    </ligand>
</feature>
<dbReference type="FunFam" id="1.10.510.10:FF:000571">
    <property type="entry name" value="Maternal embryonic leucine zipper kinase"/>
    <property type="match status" value="1"/>
</dbReference>
<dbReference type="PROSITE" id="PS00108">
    <property type="entry name" value="PROTEIN_KINASE_ST"/>
    <property type="match status" value="1"/>
</dbReference>
<feature type="compositionally biased region" description="Basic and acidic residues" evidence="8">
    <location>
        <begin position="1687"/>
        <end position="1697"/>
    </location>
</feature>
<feature type="compositionally biased region" description="Basic and acidic residues" evidence="8">
    <location>
        <begin position="1056"/>
        <end position="1083"/>
    </location>
</feature>
<organism evidence="11 12">
    <name type="scientific">Chlamydomonas incerta</name>
    <dbReference type="NCBI Taxonomy" id="51695"/>
    <lineage>
        <taxon>Eukaryota</taxon>
        <taxon>Viridiplantae</taxon>
        <taxon>Chlorophyta</taxon>
        <taxon>core chlorophytes</taxon>
        <taxon>Chlorophyceae</taxon>
        <taxon>CS clade</taxon>
        <taxon>Chlamydomonadales</taxon>
        <taxon>Chlamydomonadaceae</taxon>
        <taxon>Chlamydomonas</taxon>
    </lineage>
</organism>
<dbReference type="Proteomes" id="UP000650467">
    <property type="component" value="Unassembled WGS sequence"/>
</dbReference>
<dbReference type="InterPro" id="IPR000719">
    <property type="entry name" value="Prot_kinase_dom"/>
</dbReference>
<keyword evidence="1" id="KW-0140">cGMP</keyword>
<dbReference type="Pfam" id="PF00069">
    <property type="entry name" value="Pkinase"/>
    <property type="match status" value="1"/>
</dbReference>
<feature type="domain" description="Cyclic nucleotide-binding" evidence="10">
    <location>
        <begin position="473"/>
        <end position="521"/>
    </location>
</feature>
<dbReference type="CDD" id="cd00038">
    <property type="entry name" value="CAP_ED"/>
    <property type="match status" value="1"/>
</dbReference>
<evidence type="ECO:0000256" key="3">
    <source>
        <dbReference type="ARBA" id="ARBA00022741"/>
    </source>
</evidence>
<dbReference type="InterPro" id="IPR000595">
    <property type="entry name" value="cNMP-bd_dom"/>
</dbReference>
<dbReference type="Gene3D" id="3.30.200.20">
    <property type="entry name" value="Phosphorylase Kinase, domain 1"/>
    <property type="match status" value="1"/>
</dbReference>
<feature type="compositionally biased region" description="Basic and acidic residues" evidence="8">
    <location>
        <begin position="830"/>
        <end position="860"/>
    </location>
</feature>
<dbReference type="PANTHER" id="PTHR24346">
    <property type="entry name" value="MAP/MICROTUBULE AFFINITY-REGULATING KINASE"/>
    <property type="match status" value="1"/>
</dbReference>
<feature type="compositionally biased region" description="Polar residues" evidence="8">
    <location>
        <begin position="908"/>
        <end position="921"/>
    </location>
</feature>
<comment type="caution">
    <text evidence="11">The sequence shown here is derived from an EMBL/GenBank/DDBJ whole genome shotgun (WGS) entry which is preliminary data.</text>
</comment>
<proteinExistence type="predicted"/>
<dbReference type="SUPFAM" id="SSF56112">
    <property type="entry name" value="Protein kinase-like (PK-like)"/>
    <property type="match status" value="1"/>
</dbReference>
<feature type="compositionally biased region" description="Basic and acidic residues" evidence="8">
    <location>
        <begin position="1328"/>
        <end position="1337"/>
    </location>
</feature>
<gene>
    <name evidence="11" type="ORF">HXX76_005769</name>
</gene>
<feature type="region of interest" description="Disordered" evidence="8">
    <location>
        <begin position="457"/>
        <end position="481"/>
    </location>
</feature>
<feature type="compositionally biased region" description="Polar residues" evidence="8">
    <location>
        <begin position="861"/>
        <end position="878"/>
    </location>
</feature>
<dbReference type="OrthoDB" id="8693905at2759"/>
<dbReference type="EMBL" id="JAEHOC010000010">
    <property type="protein sequence ID" value="KAG2438162.1"/>
    <property type="molecule type" value="Genomic_DNA"/>
</dbReference>
<reference evidence="11" key="1">
    <citation type="journal article" date="2020" name="bioRxiv">
        <title>Comparative genomics of Chlamydomonas.</title>
        <authorList>
            <person name="Craig R.J."/>
            <person name="Hasan A.R."/>
            <person name="Ness R.W."/>
            <person name="Keightley P.D."/>
        </authorList>
    </citation>
    <scope>NUCLEOTIDE SEQUENCE</scope>
    <source>
        <strain evidence="11">SAG 7.73</strain>
    </source>
</reference>
<feature type="compositionally biased region" description="Basic and acidic residues" evidence="8">
    <location>
        <begin position="979"/>
        <end position="993"/>
    </location>
</feature>
<accession>A0A835W2I3</accession>
<dbReference type="SUPFAM" id="SSF51206">
    <property type="entry name" value="cAMP-binding domain-like"/>
    <property type="match status" value="1"/>
</dbReference>
<feature type="compositionally biased region" description="Polar residues" evidence="8">
    <location>
        <begin position="648"/>
        <end position="660"/>
    </location>
</feature>
<keyword evidence="6" id="KW-0142">cGMP-binding</keyword>
<feature type="region of interest" description="Disordered" evidence="8">
    <location>
        <begin position="1189"/>
        <end position="1413"/>
    </location>
</feature>
<dbReference type="Gene3D" id="2.60.120.10">
    <property type="entry name" value="Jelly Rolls"/>
    <property type="match status" value="2"/>
</dbReference>
<evidence type="ECO:0000256" key="5">
    <source>
        <dbReference type="ARBA" id="ARBA00022840"/>
    </source>
</evidence>
<feature type="compositionally biased region" description="Basic and acidic residues" evidence="8">
    <location>
        <begin position="594"/>
        <end position="603"/>
    </location>
</feature>
<evidence type="ECO:0000256" key="6">
    <source>
        <dbReference type="ARBA" id="ARBA00022992"/>
    </source>
</evidence>
<evidence type="ECO:0000313" key="11">
    <source>
        <dbReference type="EMBL" id="KAG2438162.1"/>
    </source>
</evidence>
<dbReference type="Gene3D" id="1.10.510.10">
    <property type="entry name" value="Transferase(Phosphotransferase) domain 1"/>
    <property type="match status" value="1"/>
</dbReference>
<dbReference type="CDD" id="cd14008">
    <property type="entry name" value="STKc_LKB1_CaMKK"/>
    <property type="match status" value="1"/>
</dbReference>
<feature type="compositionally biased region" description="Acidic residues" evidence="8">
    <location>
        <begin position="584"/>
        <end position="593"/>
    </location>
</feature>
<feature type="region of interest" description="Disordered" evidence="8">
    <location>
        <begin position="190"/>
        <end position="212"/>
    </location>
</feature>
<dbReference type="PANTHER" id="PTHR24346:SF77">
    <property type="entry name" value="SERINE THREONINE PROTEIN KINASE"/>
    <property type="match status" value="1"/>
</dbReference>
<feature type="domain" description="Cyclic nucleotide-binding" evidence="10">
    <location>
        <begin position="1543"/>
        <end position="1597"/>
    </location>
</feature>
<feature type="region of interest" description="Disordered" evidence="8">
    <location>
        <begin position="977"/>
        <end position="1104"/>
    </location>
</feature>
<dbReference type="InterPro" id="IPR014710">
    <property type="entry name" value="RmlC-like_jellyroll"/>
</dbReference>
<feature type="compositionally biased region" description="Acidic residues" evidence="8">
    <location>
        <begin position="1674"/>
        <end position="1686"/>
    </location>
</feature>
<evidence type="ECO:0000259" key="9">
    <source>
        <dbReference type="PROSITE" id="PS50011"/>
    </source>
</evidence>
<feature type="region of interest" description="Disordered" evidence="8">
    <location>
        <begin position="696"/>
        <end position="789"/>
    </location>
</feature>
<feature type="region of interest" description="Disordered" evidence="8">
    <location>
        <begin position="555"/>
        <end position="660"/>
    </location>
</feature>
<dbReference type="GO" id="GO:0035556">
    <property type="term" value="P:intracellular signal transduction"/>
    <property type="evidence" value="ECO:0007669"/>
    <property type="project" value="TreeGrafter"/>
</dbReference>
<keyword evidence="12" id="KW-1185">Reference proteome</keyword>
<evidence type="ECO:0000313" key="12">
    <source>
        <dbReference type="Proteomes" id="UP000650467"/>
    </source>
</evidence>
<evidence type="ECO:0000256" key="7">
    <source>
        <dbReference type="PROSITE-ProRule" id="PRU10141"/>
    </source>
</evidence>
<feature type="compositionally biased region" description="Polar residues" evidence="8">
    <location>
        <begin position="629"/>
        <end position="639"/>
    </location>
</feature>
<keyword evidence="3 7" id="KW-0547">Nucleotide-binding</keyword>
<dbReference type="InterPro" id="IPR018490">
    <property type="entry name" value="cNMP-bd_dom_sf"/>
</dbReference>
<dbReference type="PROSITE" id="PS00107">
    <property type="entry name" value="PROTEIN_KINASE_ATP"/>
    <property type="match status" value="1"/>
</dbReference>
<dbReference type="GO" id="GO:0030553">
    <property type="term" value="F:cGMP binding"/>
    <property type="evidence" value="ECO:0007669"/>
    <property type="project" value="UniProtKB-KW"/>
</dbReference>
<dbReference type="GO" id="GO:0005524">
    <property type="term" value="F:ATP binding"/>
    <property type="evidence" value="ECO:0007669"/>
    <property type="project" value="UniProtKB-UniRule"/>
</dbReference>
<evidence type="ECO:0000259" key="10">
    <source>
        <dbReference type="PROSITE" id="PS50042"/>
    </source>
</evidence>
<keyword evidence="2" id="KW-0808">Transferase</keyword>
<feature type="region of interest" description="Disordered" evidence="8">
    <location>
        <begin position="830"/>
        <end position="943"/>
    </location>
</feature>
<dbReference type="SMART" id="SM00220">
    <property type="entry name" value="S_TKc"/>
    <property type="match status" value="1"/>
</dbReference>
<feature type="region of interest" description="Disordered" evidence="8">
    <location>
        <begin position="1662"/>
        <end position="1703"/>
    </location>
</feature>
<protein>
    <recommendedName>
        <fullName evidence="13">Protein kinase domain-containing protein</fullName>
    </recommendedName>
</protein>
<evidence type="ECO:0008006" key="13">
    <source>
        <dbReference type="Google" id="ProtNLM"/>
    </source>
</evidence>
<evidence type="ECO:0000256" key="1">
    <source>
        <dbReference type="ARBA" id="ARBA00022535"/>
    </source>
</evidence>
<sequence length="1703" mass="180055">MGACCSSASAYPEEEEEDHSDHGEQPIDIRFSNTSQDGNERPTRSTIRSTRGHRDRGSADFGPPVGTRFGSSRGVPSPSCSSVSLVPVARTGSYDVRVASRTRQNGGDGVIETTRLIVDHLKGNVFINQYLIIKDLGKGAHGTVKLVYNTQDDMLYAMKVIHKRRMRRQSYLAEPRAVANMMRNVGMSPLSPGSQTEMQRGMSPLASPRTPNGMTDEYSNEIAVMKELDHPNVVKLYEVIHDPSNNKLLMTMEYVEGGCVLAGSSPTQKIPIPEATAVKYFRDVVKGLEYLHFNRIVHGDLKPDNLLMSSSGKVKISDFGSARFCEKSDMIFATAGTPTFMAPEMCQGKQFNGFPGDIWALGICLFMFVFGKPPFVGATTYQIYEAIQRAELAFPHETPVSGELKDLLGRLLQKDPAERISLEEIPAHPWVTRGGALPVLQTSNERAVQRVFEAMRKRNESGGRRTEPSTVPLAAPPEPVDMTKLVPDAEVRHYKDGDVIIAQGHVPEGLYYVQEGYVDMMLMPSEKKLVADEDFADAIDDEEDEDDEAVVTATANVLDNRRSGGGVDGDDGSGSDQRSGKGEGEDDEDDEEEDRRKERKGVDDFMALFGARLSDSHNRNHDRNRVSPLGSSPTVTPRNHSVAVTPRHGSQTLAQRNNSTTLAPRYASQSLMAGRRPHHLSDHHHLLRASHASASMPLPIPLQPQHSSPAPGGGFAAPHHHHLPAHLANLAPASPSRSHSRSSTAAGGASGGLIHSPRQNSVSSRLGPPGGAGAPTRMSHSGGGLGTLQMRLPSYSAAGAPPGGAAGAGPISPSPLGLSCSNAADLLGDEVTRHPPRDERAQNRDDHDHDRTSRERERASLTDNTTDGESDARVTNASAPPLDLLRASASARDPAQSPFLVPSPPSTSPQNSRRQLVQEPSFNPRLQRENSGRRGLSRLSGADSYPASSAAAALPLAAATSGPGRLALLGRAASNRARHSMDSEDGQAHDAAARSEAAGAGSTSRRGGSLLGPHASAPHPSTPPSSSGGAVSFPSAMGSGPLGHPPLPPHHPGSSFKDRKKDAHKDSGRENGDAGGHKDKDDDVLLLSPTESRRLSVTAGGKGSFRKLGGAMGGAGVVVASGPPGSVSPASSLSRVHSAEHGGKPAPGLLPAFDAIAGGNDSVASEGAASKANSADSIISNADISMQASSTRGGWRRERPAPVQVSGGGLAGGIVPHPQPLGPRAPSGGGNAQGPPVARAASNSSSAGGASQPLPTASVVSGGGGGIGGTAAMSRFRGSVRRSQTHDLEPTQPPLDPDVAEPDRTSTKISPRYGPGGAVITAAGGGRDCGHDSMRGMEDDEATAAAAAAAGGRPSRSRVSGDRSTAERTTPERLTPERITPERMTPERITPEGEDSYDPGIMTAPTLAARRTPDEELRQLPRHAYTDVDRTTSGLPGPPPPEYFDGGAGPYSSAQPLHAFRRPGADTQAARKGRMRRHSTSSYNATNILTRVLGVSTGGAPLDRSSIQEWSTTSKLAQKAIQRSDSMHSRMAQMVLRAKQHAVRRKRRGSMQLVTTRGPGSVVGELCIDGKPAPSPSTVVAKGPVTLLVIKNEKVTKYRNQPSVMAALHRSQNASLVQEAMERFVECEQEVVAVEVIRRTITTEPTMHGQGGGGGMDGMGEEGDGYTDEHDGYVEEVDGEGEGHDDDGERVSSERFMADIYNA</sequence>